<keyword evidence="3" id="KW-1185">Reference proteome</keyword>
<dbReference type="RefSeq" id="WP_071316981.1">
    <property type="nucleotide sequence ID" value="NZ_CP063356.2"/>
</dbReference>
<accession>A0A1S2M5E8</accession>
<dbReference type="SUPFAM" id="SSF55729">
    <property type="entry name" value="Acyl-CoA N-acyltransferases (Nat)"/>
    <property type="match status" value="1"/>
</dbReference>
<reference evidence="2 3" key="3">
    <citation type="journal article" date="2019" name="Int. J. Syst. Evol. Microbiol.">
        <title>Anaerobacillus isosaccharinicus sp. nov., an alkaliphilic bacterium which degrades isosaccharinic acid.</title>
        <authorList>
            <person name="Bassil N.M."/>
            <person name="Lloyd J.R."/>
        </authorList>
    </citation>
    <scope>NUCLEOTIDE SEQUENCE [LARGE SCALE GENOMIC DNA]</scope>
    <source>
        <strain evidence="2 3">NB2006</strain>
    </source>
</reference>
<reference evidence="2" key="4">
    <citation type="submission" date="2020-10" db="EMBL/GenBank/DDBJ databases">
        <authorList>
            <person name="Bassil N.M."/>
            <person name="Lloyd J.R."/>
        </authorList>
    </citation>
    <scope>NUCLEOTIDE SEQUENCE</scope>
    <source>
        <strain evidence="2">NB2006</strain>
    </source>
</reference>
<dbReference type="AlphaFoldDB" id="A0A1S2M5E8"/>
<name>A0A1S2M5E8_9BACI</name>
<dbReference type="InterPro" id="IPR016181">
    <property type="entry name" value="Acyl_CoA_acyltransferase"/>
</dbReference>
<protein>
    <submittedName>
        <fullName evidence="1">Uncharacterized protein</fullName>
    </submittedName>
</protein>
<dbReference type="Proteomes" id="UP000180175">
    <property type="component" value="Chromosome"/>
</dbReference>
<evidence type="ECO:0000313" key="2">
    <source>
        <dbReference type="EMBL" id="QOY38341.1"/>
    </source>
</evidence>
<sequence length="303" mass="36361">MKRITRENFFEYKEKIEIGKCHFIPMLPFVKLDDHDFDIYMTYSEKGIYLIDYLDDGLYCLYHLYQLTSGDETLRATLLLPSHWENRFEIIEKSISNLKHWFRVEEISTKLIIQSLEYGEIEYYPTLSHYIIPTLIRNGFLPKYRMYMRRVPQPLQTKMKTPEGYKIINYTDDLLPDLLQFYFKNKEIKEFHYFSNLTETQFKEKFMNNFTRTYTKIMKDPKGGIIAAIIPGNDRGEIWIDNFTVHPKVHGISEFLLNQMLNDIATTDDVYVYVNRDCKGEVDACEKHNFQPFEFWTDLILEK</sequence>
<dbReference type="OrthoDB" id="1950368at2"/>
<dbReference type="EMBL" id="LQXD01000083">
    <property type="protein sequence ID" value="OIJ19087.1"/>
    <property type="molecule type" value="Genomic_DNA"/>
</dbReference>
<evidence type="ECO:0000313" key="3">
    <source>
        <dbReference type="Proteomes" id="UP000180175"/>
    </source>
</evidence>
<evidence type="ECO:0000313" key="1">
    <source>
        <dbReference type="EMBL" id="OIJ19087.1"/>
    </source>
</evidence>
<reference evidence="2 3" key="2">
    <citation type="journal article" date="2017" name="Genome Announc.">
        <title>Draft Genome Sequences of Four Alkaliphilic Bacteria Belonging to the Anaerobacillus Genus.</title>
        <authorList>
            <person name="Bassil N.M."/>
            <person name="Lloyd J.R."/>
        </authorList>
    </citation>
    <scope>NUCLEOTIDE SEQUENCE [LARGE SCALE GENOMIC DNA]</scope>
    <source>
        <strain evidence="2 3">NB2006</strain>
    </source>
</reference>
<proteinExistence type="predicted"/>
<organism evidence="1 3">
    <name type="scientific">Anaerobacillus isosaccharinicus</name>
    <dbReference type="NCBI Taxonomy" id="1532552"/>
    <lineage>
        <taxon>Bacteria</taxon>
        <taxon>Bacillati</taxon>
        <taxon>Bacillota</taxon>
        <taxon>Bacilli</taxon>
        <taxon>Bacillales</taxon>
        <taxon>Bacillaceae</taxon>
        <taxon>Anaerobacillus</taxon>
    </lineage>
</organism>
<dbReference type="EMBL" id="CP063356">
    <property type="protein sequence ID" value="QOY38341.1"/>
    <property type="molecule type" value="Genomic_DNA"/>
</dbReference>
<gene>
    <name evidence="2" type="ORF">AWH56_012880</name>
    <name evidence="1" type="ORF">AWH56_09795</name>
</gene>
<dbReference type="KEGG" id="aia:AWH56_012880"/>
<reference evidence="1 3" key="1">
    <citation type="submission" date="2016-10" db="EMBL/GenBank/DDBJ databases">
        <title>Draft genome sequences of four alkaliphilic bacteria belonging to the Anaerobacillus genus.</title>
        <authorList>
            <person name="Bassil N.M."/>
            <person name="Lloyd J.R."/>
        </authorList>
    </citation>
    <scope>NUCLEOTIDE SEQUENCE [LARGE SCALE GENOMIC DNA]</scope>
    <source>
        <strain evidence="1 3">NB2006</strain>
    </source>
</reference>